<reference evidence="2 3" key="1">
    <citation type="journal article" date="2023" name="G3 (Bethesda)">
        <title>A chromosome-level genome assembly of Zasmidium syzygii isolated from banana leaves.</title>
        <authorList>
            <person name="van Westerhoven A.C."/>
            <person name="Mehrabi R."/>
            <person name="Talebi R."/>
            <person name="Steentjes M.B.F."/>
            <person name="Corcolon B."/>
            <person name="Chong P.A."/>
            <person name="Kema G.H.J."/>
            <person name="Seidl M.F."/>
        </authorList>
    </citation>
    <scope>NUCLEOTIDE SEQUENCE [LARGE SCALE GENOMIC DNA]</scope>
    <source>
        <strain evidence="2 3">P124</strain>
    </source>
</reference>
<accession>A0ABR0DXQ8</accession>
<dbReference type="Proteomes" id="UP001305779">
    <property type="component" value="Unassembled WGS sequence"/>
</dbReference>
<keyword evidence="3" id="KW-1185">Reference proteome</keyword>
<evidence type="ECO:0000313" key="3">
    <source>
        <dbReference type="Proteomes" id="UP001305779"/>
    </source>
</evidence>
<evidence type="ECO:0000313" key="2">
    <source>
        <dbReference type="EMBL" id="KAK4493951.1"/>
    </source>
</evidence>
<comment type="caution">
    <text evidence="2">The sequence shown here is derived from an EMBL/GenBank/DDBJ whole genome shotgun (WGS) entry which is preliminary data.</text>
</comment>
<gene>
    <name evidence="2" type="ORF">PRZ48_015137</name>
</gene>
<name>A0ABR0DXQ8_ZASCE</name>
<feature type="compositionally biased region" description="Basic and acidic residues" evidence="1">
    <location>
        <begin position="43"/>
        <end position="53"/>
    </location>
</feature>
<organism evidence="2 3">
    <name type="scientific">Zasmidium cellare</name>
    <name type="common">Wine cellar mold</name>
    <name type="synonym">Racodium cellare</name>
    <dbReference type="NCBI Taxonomy" id="395010"/>
    <lineage>
        <taxon>Eukaryota</taxon>
        <taxon>Fungi</taxon>
        <taxon>Dikarya</taxon>
        <taxon>Ascomycota</taxon>
        <taxon>Pezizomycotina</taxon>
        <taxon>Dothideomycetes</taxon>
        <taxon>Dothideomycetidae</taxon>
        <taxon>Mycosphaerellales</taxon>
        <taxon>Mycosphaerellaceae</taxon>
        <taxon>Zasmidium</taxon>
    </lineage>
</organism>
<protein>
    <submittedName>
        <fullName evidence="2">Uncharacterized protein</fullName>
    </submittedName>
</protein>
<feature type="region of interest" description="Disordered" evidence="1">
    <location>
        <begin position="1"/>
        <end position="99"/>
    </location>
</feature>
<feature type="compositionally biased region" description="Basic and acidic residues" evidence="1">
    <location>
        <begin position="73"/>
        <end position="99"/>
    </location>
</feature>
<sequence length="305" mass="34114">MAQGQKSQKKRKHDQVDDPQDQAPVSAQSIKQGGCMSIIPPKKKADGVKEQKPKAAHTNEPPTKLVPMNEPPQNHDRSNALAKPQDEANRLSTEKPKKLSDYRKRPFEIRVWSRQEAEYTSFWPLEVTDELKKRSNTFQEALVGHVHFITIRAAAPQVCAIYLHLVGQNEILLDDDEESLSIARRWARLVQLYIFAYNLGDSTSAKAVIDEVIEMVKAGPPLDSLLPAVKLAREETNSKTGLYRVMVDYLAIKVGHARFEKMRGAFHDGDMIDVVIDVVVAAKKSRSGSAATWLAFGAAAYYPKL</sequence>
<evidence type="ECO:0000256" key="1">
    <source>
        <dbReference type="SAM" id="MobiDB-lite"/>
    </source>
</evidence>
<dbReference type="EMBL" id="JAXOVC010000015">
    <property type="protein sequence ID" value="KAK4493951.1"/>
    <property type="molecule type" value="Genomic_DNA"/>
</dbReference>
<proteinExistence type="predicted"/>